<feature type="compositionally biased region" description="Low complexity" evidence="1">
    <location>
        <begin position="526"/>
        <end position="538"/>
    </location>
</feature>
<evidence type="ECO:0000313" key="3">
    <source>
        <dbReference type="Proteomes" id="UP000315010"/>
    </source>
</evidence>
<feature type="region of interest" description="Disordered" evidence="1">
    <location>
        <begin position="336"/>
        <end position="569"/>
    </location>
</feature>
<reference evidence="2 3" key="1">
    <citation type="submission" date="2019-02" db="EMBL/GenBank/DDBJ databases">
        <title>Deep-cultivation of Planctomycetes and their phenomic and genomic characterization uncovers novel biology.</title>
        <authorList>
            <person name="Wiegand S."/>
            <person name="Jogler M."/>
            <person name="Boedeker C."/>
            <person name="Pinto D."/>
            <person name="Vollmers J."/>
            <person name="Rivas-Marin E."/>
            <person name="Kohn T."/>
            <person name="Peeters S.H."/>
            <person name="Heuer A."/>
            <person name="Rast P."/>
            <person name="Oberbeckmann S."/>
            <person name="Bunk B."/>
            <person name="Jeske O."/>
            <person name="Meyerdierks A."/>
            <person name="Storesund J.E."/>
            <person name="Kallscheuer N."/>
            <person name="Luecker S."/>
            <person name="Lage O.M."/>
            <person name="Pohl T."/>
            <person name="Merkel B.J."/>
            <person name="Hornburger P."/>
            <person name="Mueller R.-W."/>
            <person name="Bruemmer F."/>
            <person name="Labrenz M."/>
            <person name="Spormann A.M."/>
            <person name="Op Den Camp H."/>
            <person name="Overmann J."/>
            <person name="Amann R."/>
            <person name="Jetten M.S.M."/>
            <person name="Mascher T."/>
            <person name="Medema M.H."/>
            <person name="Devos D.P."/>
            <person name="Kaster A.-K."/>
            <person name="Ovreas L."/>
            <person name="Rohde M."/>
            <person name="Galperin M.Y."/>
            <person name="Jogler C."/>
        </authorList>
    </citation>
    <scope>NUCLEOTIDE SEQUENCE [LARGE SCALE GENOMIC DNA]</scope>
    <source>
        <strain evidence="2 3">CA13</strain>
    </source>
</reference>
<name>A0A5C5YND6_9BACT</name>
<evidence type="ECO:0000256" key="1">
    <source>
        <dbReference type="SAM" id="MobiDB-lite"/>
    </source>
</evidence>
<accession>A0A5C5YND6</accession>
<feature type="region of interest" description="Disordered" evidence="1">
    <location>
        <begin position="311"/>
        <end position="330"/>
    </location>
</feature>
<dbReference type="EMBL" id="SJPJ01000002">
    <property type="protein sequence ID" value="TWT76403.1"/>
    <property type="molecule type" value="Genomic_DNA"/>
</dbReference>
<sequence>MSTRRHLIAVFTFAAIQLVAVDVSACCLKDWLFGRTPAYVVGYGPAYAQPYAASYTPVATIPYSAGSYSAGYRSALPLVSAQPYTSQYQVSGVYQAQRPTYYDNPSVYTGLPVVPRTTRQTSYSLPLTGAAAPLATPYSANYPTNAVPPNTVPLAQAYRGAAPTTSFYGGSNAYPPVSYNTPYSASYGSAPVVTGAPVTAMPATQMAPLYPAAAPATGTGCGLSRFCAPMFGTNYQTSYYRAPVTYYRPVTTVDPVSGTTVTTQQGCSSYETQLQRTPYASLGATPPTTPLPSVYGVSPATSQPYAYGGVNRASGIQSPTERSVVPIPATGYGTGSSYEAPNTAPLTGPANGDLAPLSQPQLGATQSSQYAPSPYGTASPNSGPSDMSRYLDSNSTSSQAAPSQTPSSQTPSSQTPSSQTRPSLTPPSLSPRPSWQLQNPSDSNVFGSSTSAADQMISATNSQGSPSQPYSDVRPIEAPPGYTSPFERKSLEFTPSNDYDRSPLSAPPLPASNAHNRDYQASAPSEAVAPRVPVREAALIQQRSYRQPVSTSVPVSKPRDSSGWYSLGK</sequence>
<comment type="caution">
    <text evidence="2">The sequence shown here is derived from an EMBL/GenBank/DDBJ whole genome shotgun (WGS) entry which is preliminary data.</text>
</comment>
<gene>
    <name evidence="2" type="ORF">CA13_68970</name>
</gene>
<protein>
    <submittedName>
        <fullName evidence="2">Uncharacterized protein</fullName>
    </submittedName>
</protein>
<dbReference type="RefSeq" id="WP_146404180.1">
    <property type="nucleotide sequence ID" value="NZ_SJPJ01000002.1"/>
</dbReference>
<organism evidence="2 3">
    <name type="scientific">Novipirellula herctigrandis</name>
    <dbReference type="NCBI Taxonomy" id="2527986"/>
    <lineage>
        <taxon>Bacteria</taxon>
        <taxon>Pseudomonadati</taxon>
        <taxon>Planctomycetota</taxon>
        <taxon>Planctomycetia</taxon>
        <taxon>Pirellulales</taxon>
        <taxon>Pirellulaceae</taxon>
        <taxon>Novipirellula</taxon>
    </lineage>
</organism>
<dbReference type="AlphaFoldDB" id="A0A5C5YND6"/>
<proteinExistence type="predicted"/>
<dbReference type="Proteomes" id="UP000315010">
    <property type="component" value="Unassembled WGS sequence"/>
</dbReference>
<feature type="compositionally biased region" description="Polar residues" evidence="1">
    <location>
        <begin position="358"/>
        <end position="385"/>
    </location>
</feature>
<feature type="compositionally biased region" description="Polar residues" evidence="1">
    <location>
        <begin position="435"/>
        <end position="470"/>
    </location>
</feature>
<feature type="compositionally biased region" description="Polar residues" evidence="1">
    <location>
        <begin position="541"/>
        <end position="554"/>
    </location>
</feature>
<keyword evidence="3" id="KW-1185">Reference proteome</keyword>
<feature type="compositionally biased region" description="Low complexity" evidence="1">
    <location>
        <begin position="395"/>
        <end position="423"/>
    </location>
</feature>
<evidence type="ECO:0000313" key="2">
    <source>
        <dbReference type="EMBL" id="TWT76403.1"/>
    </source>
</evidence>
<dbReference type="OrthoDB" id="292767at2"/>